<organism evidence="1 2">
    <name type="scientific">Malus domestica</name>
    <name type="common">Apple</name>
    <name type="synonym">Pyrus malus</name>
    <dbReference type="NCBI Taxonomy" id="3750"/>
    <lineage>
        <taxon>Eukaryota</taxon>
        <taxon>Viridiplantae</taxon>
        <taxon>Streptophyta</taxon>
        <taxon>Embryophyta</taxon>
        <taxon>Tracheophyta</taxon>
        <taxon>Spermatophyta</taxon>
        <taxon>Magnoliopsida</taxon>
        <taxon>eudicotyledons</taxon>
        <taxon>Gunneridae</taxon>
        <taxon>Pentapetalae</taxon>
        <taxon>rosids</taxon>
        <taxon>fabids</taxon>
        <taxon>Rosales</taxon>
        <taxon>Rosaceae</taxon>
        <taxon>Amygdaloideae</taxon>
        <taxon>Maleae</taxon>
        <taxon>Malus</taxon>
    </lineage>
</organism>
<protein>
    <recommendedName>
        <fullName evidence="3">Peptidase C1A papain C-terminal domain-containing protein</fullName>
    </recommendedName>
</protein>
<evidence type="ECO:0008006" key="3">
    <source>
        <dbReference type="Google" id="ProtNLM"/>
    </source>
</evidence>
<proteinExistence type="predicted"/>
<evidence type="ECO:0000313" key="1">
    <source>
        <dbReference type="EMBL" id="RXH86283.1"/>
    </source>
</evidence>
<dbReference type="EMBL" id="RDQH01000336">
    <property type="protein sequence ID" value="RXH86283.1"/>
    <property type="molecule type" value="Genomic_DNA"/>
</dbReference>
<dbReference type="InterPro" id="IPR038765">
    <property type="entry name" value="Papain-like_cys_pep_sf"/>
</dbReference>
<dbReference type="Proteomes" id="UP000290289">
    <property type="component" value="Chromosome 10"/>
</dbReference>
<dbReference type="SUPFAM" id="SSF54001">
    <property type="entry name" value="Cysteine proteinases"/>
    <property type="match status" value="1"/>
</dbReference>
<sequence>MHYTLSINEFAGLTNEEFREHSCITGYKKQSSKAFVSKGAAAGFKHGSVTDVPPSVEWGEEGIVTPIKDQENVVKITWLSPVFVASDASRSAFHLYSSRVLTGTGTCNLDHFFTAVGYETSGDGTMDSMAFMPKEGLSGIGIYMFLAIFSN</sequence>
<keyword evidence="2" id="KW-1185">Reference proteome</keyword>
<accession>A0A498IXT9</accession>
<reference evidence="1 2" key="1">
    <citation type="submission" date="2018-10" db="EMBL/GenBank/DDBJ databases">
        <title>A high-quality apple genome assembly.</title>
        <authorList>
            <person name="Hu J."/>
        </authorList>
    </citation>
    <scope>NUCLEOTIDE SEQUENCE [LARGE SCALE GENOMIC DNA]</scope>
    <source>
        <strain evidence="2">cv. HFTH1</strain>
        <tissue evidence="1">Young leaf</tissue>
    </source>
</reference>
<dbReference type="STRING" id="3750.A0A498IXT9"/>
<comment type="caution">
    <text evidence="1">The sequence shown here is derived from an EMBL/GenBank/DDBJ whole genome shotgun (WGS) entry which is preliminary data.</text>
</comment>
<name>A0A498IXT9_MALDO</name>
<gene>
    <name evidence="1" type="ORF">DVH24_017336</name>
</gene>
<dbReference type="AlphaFoldDB" id="A0A498IXT9"/>
<dbReference type="Gene3D" id="3.90.70.10">
    <property type="entry name" value="Cysteine proteinases"/>
    <property type="match status" value="1"/>
</dbReference>
<evidence type="ECO:0000313" key="2">
    <source>
        <dbReference type="Proteomes" id="UP000290289"/>
    </source>
</evidence>